<dbReference type="InterPro" id="IPR047173">
    <property type="entry name" value="STRAD_A/B-like"/>
</dbReference>
<dbReference type="InterPro" id="IPR011009">
    <property type="entry name" value="Kinase-like_dom_sf"/>
</dbReference>
<evidence type="ECO:0000256" key="2">
    <source>
        <dbReference type="PROSITE-ProRule" id="PRU10141"/>
    </source>
</evidence>
<feature type="compositionally biased region" description="Low complexity" evidence="3">
    <location>
        <begin position="546"/>
        <end position="564"/>
    </location>
</feature>
<dbReference type="GO" id="GO:0004672">
    <property type="term" value="F:protein kinase activity"/>
    <property type="evidence" value="ECO:0007669"/>
    <property type="project" value="InterPro"/>
</dbReference>
<dbReference type="EMBL" id="CH476736">
    <property type="protein sequence ID" value="EIE82760.1"/>
    <property type="molecule type" value="Genomic_DNA"/>
</dbReference>
<dbReference type="VEuPathDB" id="FungiDB:RO3G_07465"/>
<keyword evidence="2" id="KW-0547">Nucleotide-binding</keyword>
<feature type="region of interest" description="Disordered" evidence="3">
    <location>
        <begin position="360"/>
        <end position="478"/>
    </location>
</feature>
<dbReference type="eggNOG" id="KOG0582">
    <property type="taxonomic scope" value="Eukaryota"/>
</dbReference>
<keyword evidence="2" id="KW-0067">ATP-binding</keyword>
<feature type="compositionally biased region" description="Basic and acidic residues" evidence="3">
    <location>
        <begin position="468"/>
        <end position="478"/>
    </location>
</feature>
<dbReference type="PROSITE" id="PS50011">
    <property type="entry name" value="PROTEIN_KINASE_DOM"/>
    <property type="match status" value="1"/>
</dbReference>
<protein>
    <recommendedName>
        <fullName evidence="4">Protein kinase domain-containing protein</fullName>
    </recommendedName>
</protein>
<feature type="binding site" evidence="2">
    <location>
        <position position="102"/>
    </location>
    <ligand>
        <name>ATP</name>
        <dbReference type="ChEBI" id="CHEBI:30616"/>
    </ligand>
</feature>
<comment type="similarity">
    <text evidence="1">Belongs to the protein kinase superfamily. STE Ser/Thr protein kinase family. STE20 subfamily.</text>
</comment>
<dbReference type="STRING" id="246409.I1C2T0"/>
<reference evidence="5 6" key="1">
    <citation type="journal article" date="2009" name="PLoS Genet.">
        <title>Genomic analysis of the basal lineage fungus Rhizopus oryzae reveals a whole-genome duplication.</title>
        <authorList>
            <person name="Ma L.-J."/>
            <person name="Ibrahim A.S."/>
            <person name="Skory C."/>
            <person name="Grabherr M.G."/>
            <person name="Burger G."/>
            <person name="Butler M."/>
            <person name="Elias M."/>
            <person name="Idnurm A."/>
            <person name="Lang B.F."/>
            <person name="Sone T."/>
            <person name="Abe A."/>
            <person name="Calvo S.E."/>
            <person name="Corrochano L.M."/>
            <person name="Engels R."/>
            <person name="Fu J."/>
            <person name="Hansberg W."/>
            <person name="Kim J.-M."/>
            <person name="Kodira C.D."/>
            <person name="Koehrsen M.J."/>
            <person name="Liu B."/>
            <person name="Miranda-Saavedra D."/>
            <person name="O'Leary S."/>
            <person name="Ortiz-Castellanos L."/>
            <person name="Poulter R."/>
            <person name="Rodriguez-Romero J."/>
            <person name="Ruiz-Herrera J."/>
            <person name="Shen Y.-Q."/>
            <person name="Zeng Q."/>
            <person name="Galagan J."/>
            <person name="Birren B.W."/>
            <person name="Cuomo C.A."/>
            <person name="Wickes B.L."/>
        </authorList>
    </citation>
    <scope>NUCLEOTIDE SEQUENCE [LARGE SCALE GENOMIC DNA]</scope>
    <source>
        <strain evidence="6">RA 99-880 / ATCC MYA-4621 / FGSC 9543 / NRRL 43880</strain>
    </source>
</reference>
<evidence type="ECO:0000313" key="6">
    <source>
        <dbReference type="Proteomes" id="UP000009138"/>
    </source>
</evidence>
<dbReference type="GO" id="GO:0043539">
    <property type="term" value="F:protein serine/threonine kinase activator activity"/>
    <property type="evidence" value="ECO:0007669"/>
    <property type="project" value="InterPro"/>
</dbReference>
<accession>I1C2T0</accession>
<feature type="region of interest" description="Disordered" evidence="3">
    <location>
        <begin position="526"/>
        <end position="568"/>
    </location>
</feature>
<dbReference type="GO" id="GO:0005524">
    <property type="term" value="F:ATP binding"/>
    <property type="evidence" value="ECO:0007669"/>
    <property type="project" value="UniProtKB-UniRule"/>
</dbReference>
<gene>
    <name evidence="5" type="ORF">RO3G_07465</name>
</gene>
<dbReference type="GeneID" id="93614436"/>
<dbReference type="SMART" id="SM00220">
    <property type="entry name" value="S_TKc"/>
    <property type="match status" value="1"/>
</dbReference>
<dbReference type="OMA" id="TNEHETE"/>
<feature type="compositionally biased region" description="Polar residues" evidence="3">
    <location>
        <begin position="419"/>
        <end position="439"/>
    </location>
</feature>
<dbReference type="PANTHER" id="PTHR48014">
    <property type="entry name" value="SERINE/THREONINE-PROTEIN KINASE FRAY2"/>
    <property type="match status" value="1"/>
</dbReference>
<dbReference type="InterPro" id="IPR017441">
    <property type="entry name" value="Protein_kinase_ATP_BS"/>
</dbReference>
<dbReference type="RefSeq" id="XP_067518156.1">
    <property type="nucleotide sequence ID" value="XM_067662055.1"/>
</dbReference>
<dbReference type="Gene3D" id="1.10.510.10">
    <property type="entry name" value="Transferase(Phosphotransferase) domain 1"/>
    <property type="match status" value="1"/>
</dbReference>
<evidence type="ECO:0000313" key="5">
    <source>
        <dbReference type="EMBL" id="EIE82760.1"/>
    </source>
</evidence>
<dbReference type="InterPro" id="IPR000719">
    <property type="entry name" value="Prot_kinase_dom"/>
</dbReference>
<feature type="compositionally biased region" description="Basic and acidic residues" evidence="3">
    <location>
        <begin position="1"/>
        <end position="16"/>
    </location>
</feature>
<evidence type="ECO:0000256" key="1">
    <source>
        <dbReference type="ARBA" id="ARBA00008874"/>
    </source>
</evidence>
<name>I1C2T0_RHIO9</name>
<feature type="compositionally biased region" description="Basic and acidic residues" evidence="3">
    <location>
        <begin position="444"/>
        <end position="454"/>
    </location>
</feature>
<dbReference type="Proteomes" id="UP000009138">
    <property type="component" value="Unassembled WGS sequence"/>
</dbReference>
<dbReference type="PROSITE" id="PS00107">
    <property type="entry name" value="PROTEIN_KINASE_ATP"/>
    <property type="match status" value="1"/>
</dbReference>
<evidence type="ECO:0000259" key="4">
    <source>
        <dbReference type="PROSITE" id="PS50011"/>
    </source>
</evidence>
<evidence type="ECO:0000256" key="3">
    <source>
        <dbReference type="SAM" id="MobiDB-lite"/>
    </source>
</evidence>
<feature type="domain" description="Protein kinase" evidence="4">
    <location>
        <begin position="73"/>
        <end position="316"/>
    </location>
</feature>
<dbReference type="SUPFAM" id="SSF56112">
    <property type="entry name" value="Protein kinase-like (PK-like)"/>
    <property type="match status" value="1"/>
</dbReference>
<organism evidence="5 6">
    <name type="scientific">Rhizopus delemar (strain RA 99-880 / ATCC MYA-4621 / FGSC 9543 / NRRL 43880)</name>
    <name type="common">Mucormycosis agent</name>
    <name type="synonym">Rhizopus arrhizus var. delemar</name>
    <dbReference type="NCBI Taxonomy" id="246409"/>
    <lineage>
        <taxon>Eukaryota</taxon>
        <taxon>Fungi</taxon>
        <taxon>Fungi incertae sedis</taxon>
        <taxon>Mucoromycota</taxon>
        <taxon>Mucoromycotina</taxon>
        <taxon>Mucoromycetes</taxon>
        <taxon>Mucorales</taxon>
        <taxon>Mucorineae</taxon>
        <taxon>Rhizopodaceae</taxon>
        <taxon>Rhizopus</taxon>
    </lineage>
</organism>
<dbReference type="Gene3D" id="3.30.200.20">
    <property type="entry name" value="Phosphorylase Kinase, domain 1"/>
    <property type="match status" value="1"/>
</dbReference>
<keyword evidence="6" id="KW-1185">Reference proteome</keyword>
<dbReference type="InParanoid" id="I1C2T0"/>
<dbReference type="Pfam" id="PF00069">
    <property type="entry name" value="Pkinase"/>
    <property type="match status" value="1"/>
</dbReference>
<sequence>MERVDTNQSSLEEKAPKPILNSGHGPRKSISGIDILNGLKIITSTNDILPSPIPSSSHTPVTENHIADQIDDFDIKEPIGYGSSAIVYKAIYKPLNKPMALKMIDLDKFERNQIDELRRETALMALCKHPNVLRVYGSFVHGSKLYIVTPYLSGGSCLDIMKTRYPEGLDELSIATILKQALEALIYLHKNGHIHRDVKAGNLLMDEDGSVLLGDFGVSSSLMETGERGMRKTFVGTPCWMAPEVMEQAEYDYKADVWSFGITAIELATGHAPFAKYPPLKVVQRCHCVCACLENCLIKDPHKRPTAEKLLQHSFFKQAKKKEYLVKTILSDLLPLEQRPRKRIPQKQVTITKIDDAWNFDDDDDADADDDHSNEEDDSDTMDHAKSLQRNQKVQDSTEVKQETNPPKRHISFGDVVVRSNNGSIHPTESVNSASSTPPRKSRFVIEETVRDNTDSYALSARSPSPMPEDKDTDHPSDSEIVKGRFYVNHPKTPSAANETPNFDEQQPLHKVASQDLLTADRKSRFEVQHNSGSVSPMIYQPVPLSRDSSYSSSTANSNHSRSNLITRYPTSEPKDLLTSENIALLTESSRKIGRFELTSNNETNTIHTTTSRGSVSSSNTDHDILHIQSQIEELLRQKPLVPEELSSNVSSFVYIR</sequence>
<dbReference type="PANTHER" id="PTHR48014:SF21">
    <property type="entry name" value="SERINE_THREONINE-PROTEIN KINASE FRAY2"/>
    <property type="match status" value="1"/>
</dbReference>
<dbReference type="AlphaFoldDB" id="I1C2T0"/>
<proteinExistence type="inferred from homology"/>
<feature type="compositionally biased region" description="Acidic residues" evidence="3">
    <location>
        <begin position="360"/>
        <end position="380"/>
    </location>
</feature>
<feature type="region of interest" description="Disordered" evidence="3">
    <location>
        <begin position="1"/>
        <end position="26"/>
    </location>
</feature>
<dbReference type="FunCoup" id="I1C2T0">
    <property type="interactions" value="521"/>
</dbReference>
<dbReference type="OrthoDB" id="248923at2759"/>